<proteinExistence type="predicted"/>
<evidence type="ECO:0000256" key="1">
    <source>
        <dbReference type="SAM" id="SignalP"/>
    </source>
</evidence>
<evidence type="ECO:0000313" key="3">
    <source>
        <dbReference type="Proteomes" id="UP000249046"/>
    </source>
</evidence>
<evidence type="ECO:0000313" key="2">
    <source>
        <dbReference type="EMBL" id="PZQ12039.1"/>
    </source>
</evidence>
<feature type="signal peptide" evidence="1">
    <location>
        <begin position="1"/>
        <end position="32"/>
    </location>
</feature>
<comment type="caution">
    <text evidence="2">The sequence shown here is derived from an EMBL/GenBank/DDBJ whole genome shotgun (WGS) entry which is preliminary data.</text>
</comment>
<dbReference type="EMBL" id="QFPO01000014">
    <property type="protein sequence ID" value="PZQ12039.1"/>
    <property type="molecule type" value="Genomic_DNA"/>
</dbReference>
<protein>
    <submittedName>
        <fullName evidence="2">Uncharacterized protein</fullName>
    </submittedName>
</protein>
<organism evidence="2 3">
    <name type="scientific">Rhodanobacter denitrificans</name>
    <dbReference type="NCBI Taxonomy" id="666685"/>
    <lineage>
        <taxon>Bacteria</taxon>
        <taxon>Pseudomonadati</taxon>
        <taxon>Pseudomonadota</taxon>
        <taxon>Gammaproteobacteria</taxon>
        <taxon>Lysobacterales</taxon>
        <taxon>Rhodanobacteraceae</taxon>
        <taxon>Rhodanobacter</taxon>
    </lineage>
</organism>
<accession>A0A2W5K7S9</accession>
<dbReference type="Proteomes" id="UP000249046">
    <property type="component" value="Unassembled WGS sequence"/>
</dbReference>
<name>A0A2W5K7S9_9GAMM</name>
<sequence>MNPFVDLRRLPLRCLCAGLVSIAVAVAAPAAAAPQLPDFVYQGRLEQSGAPANGLFDLTFALFDAPEGGNPVGATITEADFPVSDGLFSVSLSFPGAFTGTQLYLQVTVEGTPMLPRQAVATAPVAQFTLSGAIGGAAGGDLAGSYPNPTLRDGAVVNAKIASGAVSNTKLATDSVSSSKISASAVNTSELADDAVTSDKIANGAVVTAAIASDSITRSKIAGGYSNGAITATVGGNTCRDYDVGVGGAEVNDVVFFSLQSAASLTQNMLIQPLRVPSAGLVTLRVCNLASTTQSTGNIGVYILTMR</sequence>
<keyword evidence="1" id="KW-0732">Signal</keyword>
<gene>
    <name evidence="2" type="ORF">DI564_13830</name>
</gene>
<dbReference type="AlphaFoldDB" id="A0A2W5K7S9"/>
<reference evidence="2 3" key="1">
    <citation type="submission" date="2017-08" db="EMBL/GenBank/DDBJ databases">
        <title>Infants hospitalized years apart are colonized by the same room-sourced microbial strains.</title>
        <authorList>
            <person name="Brooks B."/>
            <person name="Olm M.R."/>
            <person name="Firek B.A."/>
            <person name="Baker R."/>
            <person name="Thomas B.C."/>
            <person name="Morowitz M.J."/>
            <person name="Banfield J.F."/>
        </authorList>
    </citation>
    <scope>NUCLEOTIDE SEQUENCE [LARGE SCALE GENOMIC DNA]</scope>
    <source>
        <strain evidence="2">S2_005_003_R2_42</strain>
    </source>
</reference>
<feature type="chain" id="PRO_5015962781" evidence="1">
    <location>
        <begin position="33"/>
        <end position="307"/>
    </location>
</feature>